<dbReference type="AlphaFoldDB" id="A0A369WVE8"/>
<dbReference type="InterPro" id="IPR027939">
    <property type="entry name" value="NMT1/THI5"/>
</dbReference>
<evidence type="ECO:0000313" key="4">
    <source>
        <dbReference type="Proteomes" id="UP000253769"/>
    </source>
</evidence>
<feature type="signal peptide" evidence="1">
    <location>
        <begin position="1"/>
        <end position="18"/>
    </location>
</feature>
<dbReference type="EMBL" id="QQOH01000001">
    <property type="protein sequence ID" value="RDE25029.1"/>
    <property type="molecule type" value="Genomic_DNA"/>
</dbReference>
<evidence type="ECO:0000313" key="3">
    <source>
        <dbReference type="EMBL" id="RDE25029.1"/>
    </source>
</evidence>
<accession>A0A369WVE8</accession>
<dbReference type="RefSeq" id="WP_114694624.1">
    <property type="nucleotide sequence ID" value="NZ_QQOH01000001.1"/>
</dbReference>
<dbReference type="Gene3D" id="3.40.190.10">
    <property type="entry name" value="Periplasmic binding protein-like II"/>
    <property type="match status" value="2"/>
</dbReference>
<protein>
    <submittedName>
        <fullName evidence="3">ABC transporter ATP-binding protein</fullName>
    </submittedName>
</protein>
<keyword evidence="3" id="KW-0547">Nucleotide-binding</keyword>
<dbReference type="InterPro" id="IPR015168">
    <property type="entry name" value="SsuA/THI5"/>
</dbReference>
<keyword evidence="4" id="KW-1185">Reference proteome</keyword>
<feature type="domain" description="SsuA/THI5-like" evidence="2">
    <location>
        <begin position="30"/>
        <end position="243"/>
    </location>
</feature>
<comment type="caution">
    <text evidence="3">The sequence shown here is derived from an EMBL/GenBank/DDBJ whole genome shotgun (WGS) entry which is preliminary data.</text>
</comment>
<dbReference type="GO" id="GO:0009228">
    <property type="term" value="P:thiamine biosynthetic process"/>
    <property type="evidence" value="ECO:0007669"/>
    <property type="project" value="InterPro"/>
</dbReference>
<dbReference type="PANTHER" id="PTHR31528:SF3">
    <property type="entry name" value="THIAMINE BIOSYNTHESIS PROTEIN HI_0357-RELATED"/>
    <property type="match status" value="1"/>
</dbReference>
<reference evidence="3 4" key="1">
    <citation type="submission" date="2018-07" db="EMBL/GenBank/DDBJ databases">
        <title>Motiliproteus coralliicola sp. nov., a bacterium isolated from Coral.</title>
        <authorList>
            <person name="Wang G."/>
        </authorList>
    </citation>
    <scope>NUCLEOTIDE SEQUENCE [LARGE SCALE GENOMIC DNA]</scope>
    <source>
        <strain evidence="3 4">C34</strain>
    </source>
</reference>
<dbReference type="OrthoDB" id="5348911at2"/>
<feature type="chain" id="PRO_5016826846" evidence="1">
    <location>
        <begin position="19"/>
        <end position="309"/>
    </location>
</feature>
<gene>
    <name evidence="3" type="ORF">DV711_05540</name>
</gene>
<proteinExistence type="predicted"/>
<dbReference type="PANTHER" id="PTHR31528">
    <property type="entry name" value="4-AMINO-5-HYDROXYMETHYL-2-METHYLPYRIMIDINE PHOSPHATE SYNTHASE THI11-RELATED"/>
    <property type="match status" value="1"/>
</dbReference>
<dbReference type="Pfam" id="PF09084">
    <property type="entry name" value="NMT1"/>
    <property type="match status" value="1"/>
</dbReference>
<evidence type="ECO:0000259" key="2">
    <source>
        <dbReference type="Pfam" id="PF09084"/>
    </source>
</evidence>
<organism evidence="3 4">
    <name type="scientific">Motiliproteus coralliicola</name>
    <dbReference type="NCBI Taxonomy" id="2283196"/>
    <lineage>
        <taxon>Bacteria</taxon>
        <taxon>Pseudomonadati</taxon>
        <taxon>Pseudomonadota</taxon>
        <taxon>Gammaproteobacteria</taxon>
        <taxon>Oceanospirillales</taxon>
        <taxon>Oceanospirillaceae</taxon>
        <taxon>Motiliproteus</taxon>
    </lineage>
</organism>
<name>A0A369WVE8_9GAMM</name>
<keyword evidence="3" id="KW-0067">ATP-binding</keyword>
<keyword evidence="1" id="KW-0732">Signal</keyword>
<evidence type="ECO:0000256" key="1">
    <source>
        <dbReference type="SAM" id="SignalP"/>
    </source>
</evidence>
<dbReference type="GO" id="GO:0005524">
    <property type="term" value="F:ATP binding"/>
    <property type="evidence" value="ECO:0007669"/>
    <property type="project" value="UniProtKB-KW"/>
</dbReference>
<sequence length="309" mass="34325">MKKLIAVCALLLSQPVMAEKVTLMLDWFVNPDHGPLIVAQQKGLFEAQGLEVEITEPADPSMPPKLVAAGRFDLAVTYQPQLIRDVVEGLPLTRISTLIATPLNTLMVLDGKGYNSVADLKGKKIGFPFDGGLVDATVGTMLRNNGLTIDDVEMVNVGWSLSASLASGKVDAIYGAYRNFEMHQLSMEGFKGKAFYIEEEGVPPYDELVVVANSNKLDRDMIARFNRAVELATQYTVNHPQEAWELFKSYDDGNKLDTELNRNAWKDTLVRFALRPQAADLARYDNYAKFLHDQKVISKLPKAADYIVQ</sequence>
<dbReference type="Proteomes" id="UP000253769">
    <property type="component" value="Unassembled WGS sequence"/>
</dbReference>
<dbReference type="SUPFAM" id="SSF53850">
    <property type="entry name" value="Periplasmic binding protein-like II"/>
    <property type="match status" value="1"/>
</dbReference>